<evidence type="ECO:0000256" key="1">
    <source>
        <dbReference type="SAM" id="Phobius"/>
    </source>
</evidence>
<dbReference type="eggNOG" id="COG5395">
    <property type="taxonomic scope" value="Bacteria"/>
</dbReference>
<accession>A0A090Q1Q9</accession>
<dbReference type="Proteomes" id="UP000029221">
    <property type="component" value="Unassembled WGS sequence"/>
</dbReference>
<dbReference type="EMBL" id="BBML01000004">
    <property type="protein sequence ID" value="GAK96960.1"/>
    <property type="molecule type" value="Genomic_DNA"/>
</dbReference>
<sequence length="166" mass="18623">MPHDFIGWFHTIAAILALITGTIILIKTKGTVLHKQIGRIYGVAMILVCITSFMIYRVHGSFGVLHFFAVVSTVTLLLGMLPLYFKSKFKQPIIMHLSWMYWSVIGLYCAFTAEVLTRLPMLLSIKYTYGIFYALVGISAGAVGYAGSIVFKKKLNEWIDAFSQSK</sequence>
<evidence type="ECO:0000313" key="3">
    <source>
        <dbReference type="Proteomes" id="UP000029221"/>
    </source>
</evidence>
<feature type="transmembrane region" description="Helical" evidence="1">
    <location>
        <begin position="64"/>
        <end position="85"/>
    </location>
</feature>
<keyword evidence="1" id="KW-1133">Transmembrane helix</keyword>
<organism evidence="2 3">
    <name type="scientific">Nonlabens tegetincola</name>
    <dbReference type="NCBI Taxonomy" id="323273"/>
    <lineage>
        <taxon>Bacteria</taxon>
        <taxon>Pseudomonadati</taxon>
        <taxon>Bacteroidota</taxon>
        <taxon>Flavobacteriia</taxon>
        <taxon>Flavobacteriales</taxon>
        <taxon>Flavobacteriaceae</taxon>
        <taxon>Nonlabens</taxon>
    </lineage>
</organism>
<dbReference type="RefSeq" id="WP_042278524.1">
    <property type="nucleotide sequence ID" value="NZ_BBML01000004.1"/>
</dbReference>
<dbReference type="AlphaFoldDB" id="A0A090Q1Q9"/>
<comment type="caution">
    <text evidence="2">The sequence shown here is derived from an EMBL/GenBank/DDBJ whole genome shotgun (WGS) entry which is preliminary data.</text>
</comment>
<dbReference type="Pfam" id="PF10067">
    <property type="entry name" value="DUF2306"/>
    <property type="match status" value="1"/>
</dbReference>
<feature type="transmembrane region" description="Helical" evidence="1">
    <location>
        <begin position="131"/>
        <end position="151"/>
    </location>
</feature>
<evidence type="ECO:0008006" key="4">
    <source>
        <dbReference type="Google" id="ProtNLM"/>
    </source>
</evidence>
<keyword evidence="1" id="KW-0812">Transmembrane</keyword>
<name>A0A090Q1Q9_9FLAO</name>
<feature type="transmembrane region" description="Helical" evidence="1">
    <location>
        <begin position="97"/>
        <end position="119"/>
    </location>
</feature>
<feature type="transmembrane region" description="Helical" evidence="1">
    <location>
        <begin position="6"/>
        <end position="26"/>
    </location>
</feature>
<gene>
    <name evidence="2" type="ORF">JCM19294_466</name>
</gene>
<reference evidence="2" key="1">
    <citation type="journal article" date="2014" name="Genome Announc.">
        <title>Draft Genome Sequences of Marine Flavobacterium Nonlabens Strains NR17, NR24, NR27, NR32, NR33, and Ara13.</title>
        <authorList>
            <person name="Nakanishi M."/>
            <person name="Meirelles P."/>
            <person name="Suzuki R."/>
            <person name="Takatani N."/>
            <person name="Mino S."/>
            <person name="Suda W."/>
            <person name="Oshima K."/>
            <person name="Hattori M."/>
            <person name="Ohkuma M."/>
            <person name="Hosokawa M."/>
            <person name="Miyashita K."/>
            <person name="Thompson F.L."/>
            <person name="Niwa A."/>
            <person name="Sawabe T."/>
            <person name="Sawabe T."/>
        </authorList>
    </citation>
    <scope>NUCLEOTIDE SEQUENCE [LARGE SCALE GENOMIC DNA]</scope>
    <source>
        <strain evidence="2">JCM 19294</strain>
    </source>
</reference>
<keyword evidence="3" id="KW-1185">Reference proteome</keyword>
<protein>
    <recommendedName>
        <fullName evidence="4">DUF2306 domain-containing protein</fullName>
    </recommendedName>
</protein>
<keyword evidence="1" id="KW-0472">Membrane</keyword>
<evidence type="ECO:0000313" key="2">
    <source>
        <dbReference type="EMBL" id="GAK96960.1"/>
    </source>
</evidence>
<proteinExistence type="predicted"/>
<feature type="transmembrane region" description="Helical" evidence="1">
    <location>
        <begin position="38"/>
        <end position="58"/>
    </location>
</feature>
<dbReference type="InterPro" id="IPR018750">
    <property type="entry name" value="DUF2306_membrane"/>
</dbReference>